<sequence>MTGHTRNAYRKTISLFGLLAISQLQGCLMAGHAPSVGTCVCPTLGSLPLCLWPSFGVSSAS</sequence>
<dbReference type="EMBL" id="CP003379">
    <property type="protein sequence ID" value="AFL89347.1"/>
    <property type="molecule type" value="Genomic_DNA"/>
</dbReference>
<dbReference type="AlphaFoldDB" id="I3ZJC9"/>
<dbReference type="HOGENOM" id="CLU_2921224_0_0_0"/>
<accession>I3ZJC9</accession>
<protein>
    <recommendedName>
        <fullName evidence="4">Lipoprotein</fullName>
    </recommendedName>
</protein>
<proteinExistence type="predicted"/>
<keyword evidence="1" id="KW-0732">Signal</keyword>
<dbReference type="KEGG" id="trs:Terro_3117"/>
<organism evidence="2 3">
    <name type="scientific">Terriglobus roseus (strain DSM 18391 / NRRL B-41598 / KBS 63)</name>
    <dbReference type="NCBI Taxonomy" id="926566"/>
    <lineage>
        <taxon>Bacteria</taxon>
        <taxon>Pseudomonadati</taxon>
        <taxon>Acidobacteriota</taxon>
        <taxon>Terriglobia</taxon>
        <taxon>Terriglobales</taxon>
        <taxon>Acidobacteriaceae</taxon>
        <taxon>Terriglobus</taxon>
    </lineage>
</organism>
<feature type="signal peptide" evidence="1">
    <location>
        <begin position="1"/>
        <end position="26"/>
    </location>
</feature>
<dbReference type="STRING" id="926566.Terro_3117"/>
<dbReference type="Proteomes" id="UP000006056">
    <property type="component" value="Chromosome"/>
</dbReference>
<reference evidence="2 3" key="1">
    <citation type="submission" date="2012-06" db="EMBL/GenBank/DDBJ databases">
        <title>Complete genome of Terriglobus roseus DSM 18391.</title>
        <authorList>
            <consortium name="US DOE Joint Genome Institute (JGI-PGF)"/>
            <person name="Lucas S."/>
            <person name="Copeland A."/>
            <person name="Lapidus A."/>
            <person name="Glavina del Rio T."/>
            <person name="Dalin E."/>
            <person name="Tice H."/>
            <person name="Bruce D."/>
            <person name="Goodwin L."/>
            <person name="Pitluck S."/>
            <person name="Peters L."/>
            <person name="Mikhailova N."/>
            <person name="Munk A.C.C."/>
            <person name="Kyrpides N."/>
            <person name="Mavromatis K."/>
            <person name="Ivanova N."/>
            <person name="Brettin T."/>
            <person name="Detter J.C."/>
            <person name="Han C."/>
            <person name="Larimer F."/>
            <person name="Land M."/>
            <person name="Hauser L."/>
            <person name="Markowitz V."/>
            <person name="Cheng J.-F."/>
            <person name="Hugenholtz P."/>
            <person name="Woyke T."/>
            <person name="Wu D."/>
            <person name="Brambilla E."/>
            <person name="Klenk H.-P."/>
            <person name="Eisen J.A."/>
        </authorList>
    </citation>
    <scope>NUCLEOTIDE SEQUENCE [LARGE SCALE GENOMIC DNA]</scope>
    <source>
        <strain evidence="3">DSM 18391 / NRRL B-41598 / KBS 63</strain>
    </source>
</reference>
<keyword evidence="3" id="KW-1185">Reference proteome</keyword>
<evidence type="ECO:0000313" key="3">
    <source>
        <dbReference type="Proteomes" id="UP000006056"/>
    </source>
</evidence>
<name>I3ZJC9_TERRK</name>
<evidence type="ECO:0000313" key="2">
    <source>
        <dbReference type="EMBL" id="AFL89347.1"/>
    </source>
</evidence>
<evidence type="ECO:0000256" key="1">
    <source>
        <dbReference type="SAM" id="SignalP"/>
    </source>
</evidence>
<gene>
    <name evidence="2" type="ordered locus">Terro_3117</name>
</gene>
<feature type="chain" id="PRO_5003684931" description="Lipoprotein" evidence="1">
    <location>
        <begin position="27"/>
        <end position="61"/>
    </location>
</feature>
<evidence type="ECO:0008006" key="4">
    <source>
        <dbReference type="Google" id="ProtNLM"/>
    </source>
</evidence>